<evidence type="ECO:0000313" key="2">
    <source>
        <dbReference type="EMBL" id="GGY79157.1"/>
    </source>
</evidence>
<feature type="signal peptide" evidence="1">
    <location>
        <begin position="1"/>
        <end position="22"/>
    </location>
</feature>
<gene>
    <name evidence="2" type="ORF">GCM10011613_24950</name>
</gene>
<dbReference type="NCBIfam" id="TIGR03749">
    <property type="entry name" value="conj_TIGR03749"/>
    <property type="match status" value="1"/>
</dbReference>
<dbReference type="EMBL" id="BMYZ01000002">
    <property type="protein sequence ID" value="GGY79157.1"/>
    <property type="molecule type" value="Genomic_DNA"/>
</dbReference>
<dbReference type="RefSeq" id="WP_189419094.1">
    <property type="nucleotide sequence ID" value="NZ_BMYZ01000002.1"/>
</dbReference>
<feature type="chain" id="PRO_5047478845" evidence="1">
    <location>
        <begin position="23"/>
        <end position="278"/>
    </location>
</feature>
<comment type="caution">
    <text evidence="2">The sequence shown here is derived from an EMBL/GenBank/DDBJ whole genome shotgun (WGS) entry which is preliminary data.</text>
</comment>
<dbReference type="Pfam" id="PF11920">
    <property type="entry name" value="DUF3438"/>
    <property type="match status" value="1"/>
</dbReference>
<reference evidence="3" key="1">
    <citation type="journal article" date="2019" name="Int. J. Syst. Evol. Microbiol.">
        <title>The Global Catalogue of Microorganisms (GCM) 10K type strain sequencing project: providing services to taxonomists for standard genome sequencing and annotation.</title>
        <authorList>
            <consortium name="The Broad Institute Genomics Platform"/>
            <consortium name="The Broad Institute Genome Sequencing Center for Infectious Disease"/>
            <person name="Wu L."/>
            <person name="Ma J."/>
        </authorList>
    </citation>
    <scope>NUCLEOTIDE SEQUENCE [LARGE SCALE GENOMIC DNA]</scope>
    <source>
        <strain evidence="3">KCTC 32239</strain>
    </source>
</reference>
<keyword evidence="3" id="KW-1185">Reference proteome</keyword>
<dbReference type="Proteomes" id="UP000619761">
    <property type="component" value="Unassembled WGS sequence"/>
</dbReference>
<name>A0ABQ3B8X6_9GAMM</name>
<organism evidence="2 3">
    <name type="scientific">Cellvibrio zantedeschiae</name>
    <dbReference type="NCBI Taxonomy" id="1237077"/>
    <lineage>
        <taxon>Bacteria</taxon>
        <taxon>Pseudomonadati</taxon>
        <taxon>Pseudomonadota</taxon>
        <taxon>Gammaproteobacteria</taxon>
        <taxon>Cellvibrionales</taxon>
        <taxon>Cellvibrionaceae</taxon>
        <taxon>Cellvibrio</taxon>
    </lineage>
</organism>
<sequence length="278" mass="30662">MMLKLHWKFILAGALLCNVAHADSRRVWEDKPLSLVIPIGQEIRVTFPTDVDIQVPMAVSEKLTSLAPNTRMIYWTPIEEFPTGRILATAKDGHTVYVIDLSADKSAVKEDIVIEDPARVPINEIARSGQTTSSAEVQPVEESEELEDPAEIILTRFASQTLYAPSRLIPADARISLTKIKSLNKNFPLLQSAHGELVSVSVVGAWTGFGKYITAVLVVNQSSVAFEFDASRVRGNFTHITAQHLRIGPRGALTDRTTIYLISDVPFAEALTEDSYAY</sequence>
<protein>
    <submittedName>
        <fullName evidence="2">Integrating conjugative element protein</fullName>
    </submittedName>
</protein>
<proteinExistence type="predicted"/>
<evidence type="ECO:0000256" key="1">
    <source>
        <dbReference type="SAM" id="SignalP"/>
    </source>
</evidence>
<dbReference type="InterPro" id="IPR021844">
    <property type="entry name" value="Integr_conj_element_PFL4704"/>
</dbReference>
<accession>A0ABQ3B8X6</accession>
<evidence type="ECO:0000313" key="3">
    <source>
        <dbReference type="Proteomes" id="UP000619761"/>
    </source>
</evidence>
<keyword evidence="1" id="KW-0732">Signal</keyword>